<dbReference type="SUPFAM" id="SSF52540">
    <property type="entry name" value="P-loop containing nucleoside triphosphate hydrolases"/>
    <property type="match status" value="1"/>
</dbReference>
<accession>A0ABR9SFC1</accession>
<dbReference type="Pfam" id="PF13304">
    <property type="entry name" value="AAA_21"/>
    <property type="match status" value="1"/>
</dbReference>
<dbReference type="InterPro" id="IPR054787">
    <property type="entry name" value="TrlF_ATPase"/>
</dbReference>
<feature type="coiled-coil region" evidence="1">
    <location>
        <begin position="496"/>
        <end position="552"/>
    </location>
</feature>
<protein>
    <submittedName>
        <fullName evidence="3">AAA family ATPase</fullName>
    </submittedName>
</protein>
<reference evidence="3 4" key="1">
    <citation type="submission" date="2020-10" db="EMBL/GenBank/DDBJ databases">
        <title>Draft genome of Ramlibacter aquaticus LMG 30558.</title>
        <authorList>
            <person name="Props R."/>
        </authorList>
    </citation>
    <scope>NUCLEOTIDE SEQUENCE [LARGE SCALE GENOMIC DNA]</scope>
    <source>
        <strain evidence="3 4">LMG 30558</strain>
    </source>
</reference>
<evidence type="ECO:0000256" key="1">
    <source>
        <dbReference type="SAM" id="Coils"/>
    </source>
</evidence>
<evidence type="ECO:0000313" key="3">
    <source>
        <dbReference type="EMBL" id="MBE7941051.1"/>
    </source>
</evidence>
<comment type="caution">
    <text evidence="3">The sequence shown here is derived from an EMBL/GenBank/DDBJ whole genome shotgun (WGS) entry which is preliminary data.</text>
</comment>
<dbReference type="InterPro" id="IPR027417">
    <property type="entry name" value="P-loop_NTPase"/>
</dbReference>
<evidence type="ECO:0000313" key="4">
    <source>
        <dbReference type="Proteomes" id="UP000715965"/>
    </source>
</evidence>
<dbReference type="Proteomes" id="UP000715965">
    <property type="component" value="Unassembled WGS sequence"/>
</dbReference>
<dbReference type="NCBIfam" id="NF045780">
    <property type="entry name" value="TrlF_fam_ATP"/>
    <property type="match status" value="1"/>
</dbReference>
<keyword evidence="1" id="KW-0175">Coiled coil</keyword>
<evidence type="ECO:0000259" key="2">
    <source>
        <dbReference type="Pfam" id="PF13304"/>
    </source>
</evidence>
<dbReference type="PANTHER" id="PTHR32182:SF22">
    <property type="entry name" value="ATP-DEPENDENT ENDONUCLEASE, OLD FAMILY-RELATED"/>
    <property type="match status" value="1"/>
</dbReference>
<dbReference type="EMBL" id="JADDOJ010000038">
    <property type="protein sequence ID" value="MBE7941051.1"/>
    <property type="molecule type" value="Genomic_DNA"/>
</dbReference>
<dbReference type="Gene3D" id="3.40.50.300">
    <property type="entry name" value="P-loop containing nucleotide triphosphate hydrolases"/>
    <property type="match status" value="2"/>
</dbReference>
<gene>
    <name evidence="3" type="ORF">IM725_10760</name>
</gene>
<keyword evidence="4" id="KW-1185">Reference proteome</keyword>
<sequence length="1005" mass="111232">MNQGFEAVSPQGSTWHRWDPHIHAPGTALNDGYGSLEPWEVFLDKVEKSDPPIRALGITDYCGIDCYVETVARRNSGRLQGVGLIFPNVEFRLSIETIKGSGINLHLLFSPESPDHIERIRNVLSGLIFPHQDEQFRCTRPDLIRLGRVLNPNLVDDRAAYREGVNQFKVSLDSLRKAFDASAWLRANCLVAVSGGGTDGTSGLQGDGGQWAATRKNIERFADIIFSANPKQVDFYLGRGAATVEDLETKWGGRKPCLHGSDAHTADRVGLPDNARRCWLHGDVTFETLRQAVIEPEGRVHIGETPPQGALPGNAIRSVCVTSAPWMHPPQIPINTGMVAIIGARGSGKTALADFIATGAYGVSQRLSANSFLRRAGKFLGPTRVELTWENEEHTSNGVASVEHEDIWDAPHVQYLSQQFVEQLCSAEGLDDALVTEIQRVIFDAHPEAARLDAADFASLLKLRMQSARDARDRHHHALVRATEGINAEMVRKEALAKLEKDRDETAKALKTDREDRARLIPKGQHQRAGQLESLTAAVEAKQRTLADVQARVQALTGLQNDVKTFRSQTAPEWLADARDRRPESALSAEDWSFFKLDFVGDVDSLLQQRLELARAEALRLQGAPAEPPVAGTPIPDTDAPLIPQGTDLDSQPLSLLTQERNRLQKLAGIDEQNARRYKLLTEKIARAESAFAKQNADIERAIKADAILVQLRSARTDAYQGIFEAIIDEERELSQLYAPLHERILKGPRAVRKLSFSVRREVDVGAWARRGEELLDLRKGPFRGGGELLKAAEELLGAAWRAGAAVDAAKAMRAFVEAHGASLRQQRLENMPYLEWVRAVSQWLYSTEHIQVGYGLQYEEIDIERLSPGTRGIVLLLLYLALDASDERPLIIDQPEENLDPQSVFEELVPAFCEAKKRRQIIIVTHNANLVVNTDVDQVIVARSGAHSPDSLPEISYESGGLENPRIREAVCSILEGGERAFQERARRLRVNMASPAPAHGGRQ</sequence>
<dbReference type="PANTHER" id="PTHR32182">
    <property type="entry name" value="DNA REPLICATION AND REPAIR PROTEIN RECF"/>
    <property type="match status" value="1"/>
</dbReference>
<feature type="domain" description="ATPase AAA-type core" evidence="2">
    <location>
        <begin position="861"/>
        <end position="932"/>
    </location>
</feature>
<dbReference type="RefSeq" id="WP_193780594.1">
    <property type="nucleotide sequence ID" value="NZ_JADDOJ010000038.1"/>
</dbReference>
<name>A0ABR9SFC1_9BURK</name>
<dbReference type="InterPro" id="IPR003959">
    <property type="entry name" value="ATPase_AAA_core"/>
</dbReference>
<proteinExistence type="predicted"/>
<organism evidence="3 4">
    <name type="scientific">Ramlibacter aquaticus</name>
    <dbReference type="NCBI Taxonomy" id="2780094"/>
    <lineage>
        <taxon>Bacteria</taxon>
        <taxon>Pseudomonadati</taxon>
        <taxon>Pseudomonadota</taxon>
        <taxon>Betaproteobacteria</taxon>
        <taxon>Burkholderiales</taxon>
        <taxon>Comamonadaceae</taxon>
        <taxon>Ramlibacter</taxon>
    </lineage>
</organism>